<reference evidence="3" key="3">
    <citation type="submission" date="2023-05" db="EMBL/GenBank/DDBJ databases">
        <authorList>
            <person name="Smith C.H."/>
        </authorList>
    </citation>
    <scope>NUCLEOTIDE SEQUENCE</scope>
    <source>
        <strain evidence="3">CHS0354</strain>
        <tissue evidence="3">Mantle</tissue>
    </source>
</reference>
<sequence length="544" mass="64361">MPPNYQDRNHVIGLRAPSSRETEYKFISDTVNDICMEIKAYAKEHFSKRKINYEACANCLRELCKKWNWQPSKTETWKDLLEKTKVRNVDNGMKDSEDVKDLVGLCERSRVFESLIPQLRERLVNCLKEHVHKYCVSFVEEAEGVDARPVHEYEEAIRSYQKDINIKVDSMNADILKYGELKTPLEKFVEDGASVGTLMEEICIQIVEISHVLKTWASDDAAYPDKLEQEVFFNNSYKEKLHEDVVKLHKRSSSLSKSLERKQKLTSKLEKEYLVYRREKMKLKNSLQTVCGKIEKFQRQIDNINGEIEDAKEMLTNKRMITPRQQVDMQLKLHSDLKEYERLFERIEVMERQKMRLERDLKEISDRTYELKVEVITNRHDQEEINQSLVGMDLEEKSLRDRIDAIDRKTNVIKNIRVLKVSPETLRKLHRRRREYQQHGQLNEACHFVAQFIGDDWKKLYIKLPFVPVRDNSKLKHDVEIIDMIAGRRDKTIPEQALKSLEKWRVFSRRHADISQLVRSLRQLNKLELAQKVETKFVNASAYG</sequence>
<evidence type="ECO:0000256" key="1">
    <source>
        <dbReference type="SAM" id="Coils"/>
    </source>
</evidence>
<dbReference type="SUPFAM" id="SSF47986">
    <property type="entry name" value="DEATH domain"/>
    <property type="match status" value="1"/>
</dbReference>
<dbReference type="InterPro" id="IPR011029">
    <property type="entry name" value="DEATH-like_dom_sf"/>
</dbReference>
<gene>
    <name evidence="3" type="ORF">CHS0354_009299</name>
</gene>
<dbReference type="InterPro" id="IPR000488">
    <property type="entry name" value="Death_dom"/>
</dbReference>
<name>A0AAE0VS99_9BIVA</name>
<dbReference type="PROSITE" id="PS50017">
    <property type="entry name" value="DEATH_DOMAIN"/>
    <property type="match status" value="1"/>
</dbReference>
<reference evidence="3" key="2">
    <citation type="journal article" date="2021" name="Genome Biol. Evol.">
        <title>Developing a high-quality reference genome for a parasitic bivalve with doubly uniparental inheritance (Bivalvia: Unionida).</title>
        <authorList>
            <person name="Smith C.H."/>
        </authorList>
    </citation>
    <scope>NUCLEOTIDE SEQUENCE</scope>
    <source>
        <strain evidence="3">CHS0354</strain>
        <tissue evidence="3">Mantle</tissue>
    </source>
</reference>
<accession>A0AAE0VS99</accession>
<organism evidence="3 4">
    <name type="scientific">Potamilus streckersoni</name>
    <dbReference type="NCBI Taxonomy" id="2493646"/>
    <lineage>
        <taxon>Eukaryota</taxon>
        <taxon>Metazoa</taxon>
        <taxon>Spiralia</taxon>
        <taxon>Lophotrochozoa</taxon>
        <taxon>Mollusca</taxon>
        <taxon>Bivalvia</taxon>
        <taxon>Autobranchia</taxon>
        <taxon>Heteroconchia</taxon>
        <taxon>Palaeoheterodonta</taxon>
        <taxon>Unionida</taxon>
        <taxon>Unionoidea</taxon>
        <taxon>Unionidae</taxon>
        <taxon>Ambleminae</taxon>
        <taxon>Lampsilini</taxon>
        <taxon>Potamilus</taxon>
    </lineage>
</organism>
<feature type="coiled-coil region" evidence="1">
    <location>
        <begin position="340"/>
        <end position="367"/>
    </location>
</feature>
<dbReference type="EMBL" id="JAEAOA010000604">
    <property type="protein sequence ID" value="KAK3588284.1"/>
    <property type="molecule type" value="Genomic_DNA"/>
</dbReference>
<keyword evidence="1" id="KW-0175">Coiled coil</keyword>
<dbReference type="Proteomes" id="UP001195483">
    <property type="component" value="Unassembled WGS sequence"/>
</dbReference>
<dbReference type="GO" id="GO:0007165">
    <property type="term" value="P:signal transduction"/>
    <property type="evidence" value="ECO:0007669"/>
    <property type="project" value="InterPro"/>
</dbReference>
<evidence type="ECO:0000313" key="4">
    <source>
        <dbReference type="Proteomes" id="UP001195483"/>
    </source>
</evidence>
<dbReference type="CDD" id="cd01670">
    <property type="entry name" value="Death"/>
    <property type="match status" value="1"/>
</dbReference>
<evidence type="ECO:0000313" key="3">
    <source>
        <dbReference type="EMBL" id="KAK3588284.1"/>
    </source>
</evidence>
<dbReference type="Gene3D" id="1.10.533.10">
    <property type="entry name" value="Death Domain, Fas"/>
    <property type="match status" value="1"/>
</dbReference>
<comment type="caution">
    <text evidence="3">The sequence shown here is derived from an EMBL/GenBank/DDBJ whole genome shotgun (WGS) entry which is preliminary data.</text>
</comment>
<protein>
    <recommendedName>
        <fullName evidence="2">Death domain-containing protein</fullName>
    </recommendedName>
</protein>
<evidence type="ECO:0000259" key="2">
    <source>
        <dbReference type="PROSITE" id="PS50017"/>
    </source>
</evidence>
<reference evidence="3" key="1">
    <citation type="journal article" date="2021" name="Genome Biol. Evol.">
        <title>A High-Quality Reference Genome for a Parasitic Bivalve with Doubly Uniparental Inheritance (Bivalvia: Unionida).</title>
        <authorList>
            <person name="Smith C.H."/>
        </authorList>
    </citation>
    <scope>NUCLEOTIDE SEQUENCE</scope>
    <source>
        <strain evidence="3">CHS0354</strain>
    </source>
</reference>
<keyword evidence="4" id="KW-1185">Reference proteome</keyword>
<dbReference type="AlphaFoldDB" id="A0AAE0VS99"/>
<feature type="domain" description="Death" evidence="2">
    <location>
        <begin position="482"/>
        <end position="537"/>
    </location>
</feature>
<proteinExistence type="predicted"/>